<feature type="transmembrane region" description="Helical" evidence="1">
    <location>
        <begin position="12"/>
        <end position="30"/>
    </location>
</feature>
<feature type="non-terminal residue" evidence="2">
    <location>
        <position position="31"/>
    </location>
</feature>
<keyword evidence="1" id="KW-1133">Transmembrane helix</keyword>
<accession>A0A0V0YVC0</accession>
<dbReference type="EMBL" id="JYDH01004619">
    <property type="protein sequence ID" value="KRY04044.1"/>
    <property type="molecule type" value="Genomic_DNA"/>
</dbReference>
<organism evidence="2 3">
    <name type="scientific">Trichinella spiralis</name>
    <name type="common">Trichina worm</name>
    <dbReference type="NCBI Taxonomy" id="6334"/>
    <lineage>
        <taxon>Eukaryota</taxon>
        <taxon>Metazoa</taxon>
        <taxon>Ecdysozoa</taxon>
        <taxon>Nematoda</taxon>
        <taxon>Enoplea</taxon>
        <taxon>Dorylaimia</taxon>
        <taxon>Trichinellida</taxon>
        <taxon>Trichinellidae</taxon>
        <taxon>Trichinella</taxon>
    </lineage>
</organism>
<keyword evidence="1" id="KW-0472">Membrane</keyword>
<dbReference type="AlphaFoldDB" id="A0A0V0YVC0"/>
<dbReference type="Proteomes" id="UP000054776">
    <property type="component" value="Unassembled WGS sequence"/>
</dbReference>
<sequence>LGSILFPFGPTFHLLVVVLAILLFVVDLAIL</sequence>
<name>A0A0V0YVC0_TRISP</name>
<gene>
    <name evidence="2" type="ORF">T01_11529</name>
</gene>
<feature type="non-terminal residue" evidence="2">
    <location>
        <position position="1"/>
    </location>
</feature>
<reference evidence="2 3" key="1">
    <citation type="submission" date="2015-01" db="EMBL/GenBank/DDBJ databases">
        <title>Evolution of Trichinella species and genotypes.</title>
        <authorList>
            <person name="Korhonen P.K."/>
            <person name="Edoardo P."/>
            <person name="Giuseppe L.R."/>
            <person name="Gasser R.B."/>
        </authorList>
    </citation>
    <scope>NUCLEOTIDE SEQUENCE [LARGE SCALE GENOMIC DNA]</scope>
    <source>
        <strain evidence="2">ISS3</strain>
    </source>
</reference>
<evidence type="ECO:0000313" key="2">
    <source>
        <dbReference type="EMBL" id="KRY04044.1"/>
    </source>
</evidence>
<evidence type="ECO:0000313" key="3">
    <source>
        <dbReference type="Proteomes" id="UP000054776"/>
    </source>
</evidence>
<protein>
    <submittedName>
        <fullName evidence="2">Uncharacterized protein</fullName>
    </submittedName>
</protein>
<keyword evidence="1" id="KW-0812">Transmembrane</keyword>
<comment type="caution">
    <text evidence="2">The sequence shown here is derived from an EMBL/GenBank/DDBJ whole genome shotgun (WGS) entry which is preliminary data.</text>
</comment>
<proteinExistence type="predicted"/>
<keyword evidence="3" id="KW-1185">Reference proteome</keyword>
<evidence type="ECO:0000256" key="1">
    <source>
        <dbReference type="SAM" id="Phobius"/>
    </source>
</evidence>
<dbReference type="InParanoid" id="A0A0V0YVC0"/>